<dbReference type="InterPro" id="IPR036291">
    <property type="entry name" value="NAD(P)-bd_dom_sf"/>
</dbReference>
<dbReference type="KEGG" id="kdj:28971803"/>
<keyword evidence="1" id="KW-0560">Oxidoreductase</keyword>
<evidence type="ECO:0008006" key="7">
    <source>
        <dbReference type="Google" id="ProtNLM"/>
    </source>
</evidence>
<dbReference type="PANTHER" id="PTHR42840">
    <property type="entry name" value="NAD(P)-BINDING ROSSMANN-FOLD SUPERFAMILY PROTEIN-RELATED"/>
    <property type="match status" value="1"/>
</dbReference>
<dbReference type="GO" id="GO:0005737">
    <property type="term" value="C:cytoplasm"/>
    <property type="evidence" value="ECO:0007669"/>
    <property type="project" value="TreeGrafter"/>
</dbReference>
<dbReference type="InterPro" id="IPR000683">
    <property type="entry name" value="Gfo/Idh/MocA-like_OxRdtase_N"/>
</dbReference>
<dbReference type="Gene3D" id="3.40.50.720">
    <property type="entry name" value="NAD(P)-binding Rossmann-like Domain"/>
    <property type="match status" value="1"/>
</dbReference>
<dbReference type="SUPFAM" id="SSF51735">
    <property type="entry name" value="NAD(P)-binding Rossmann-fold domains"/>
    <property type="match status" value="1"/>
</dbReference>
<dbReference type="Pfam" id="PF01408">
    <property type="entry name" value="GFO_IDH_MocA"/>
    <property type="match status" value="1"/>
</dbReference>
<dbReference type="STRING" id="1296121.A0A1A5ZWK3"/>
<dbReference type="GO" id="GO:0000166">
    <property type="term" value="F:nucleotide binding"/>
    <property type="evidence" value="ECO:0007669"/>
    <property type="project" value="InterPro"/>
</dbReference>
<proteinExistence type="predicted"/>
<organism evidence="4">
    <name type="scientific">Kwoniella dejecticola CBS 10117</name>
    <dbReference type="NCBI Taxonomy" id="1296121"/>
    <lineage>
        <taxon>Eukaryota</taxon>
        <taxon>Fungi</taxon>
        <taxon>Dikarya</taxon>
        <taxon>Basidiomycota</taxon>
        <taxon>Agaricomycotina</taxon>
        <taxon>Tremellomycetes</taxon>
        <taxon>Tremellales</taxon>
        <taxon>Cryptococcaceae</taxon>
        <taxon>Kwoniella</taxon>
    </lineage>
</organism>
<sequence length="371" mass="40579">MTAANGTNGYHHEPRKLKFAVLGLGRMGLRHASNVAYLTPRAELVAAADAYAPSVEKAEAVLPRSTRLFTSYDDVLNDAEVEAVLIATETASHASLTIKAIKAGKHVLLEKPISIDVEAARPVLKAAQARPDVKVMVGFVRRFDESYQYAYDQVTTGKIGKTYLIKSASNDTYDPTGFFVQYSKASGGIFVDAGIHDIDIARWMLDVDNPKSLPNVKKQVTSVYASGNIVRHPALAESGDVDSALAIINFENGTTCNFHVSRTSMHGHDIYCEIYGTEAKLHVNPLPSLNKVKILDGYGVRNETTPSFLERFKEAFANEVNIFTDTILDGKAVPVSVEDAFQASQIAVALTHSFRTQRPVFFDDEGQPILE</sequence>
<gene>
    <name evidence="4" type="ORF">I303_08104</name>
    <name evidence="5" type="ORF">I303_108114</name>
</gene>
<dbReference type="EMBL" id="KI894036">
    <property type="protein sequence ID" value="OBR82190.1"/>
    <property type="molecule type" value="Genomic_DNA"/>
</dbReference>
<dbReference type="AlphaFoldDB" id="A0A1A5ZWK3"/>
<dbReference type="GO" id="GO:0016491">
    <property type="term" value="F:oxidoreductase activity"/>
    <property type="evidence" value="ECO:0007669"/>
    <property type="project" value="UniProtKB-KW"/>
</dbReference>
<dbReference type="EMBL" id="CP144539">
    <property type="protein sequence ID" value="WWC65496.1"/>
    <property type="molecule type" value="Genomic_DNA"/>
</dbReference>
<evidence type="ECO:0000259" key="2">
    <source>
        <dbReference type="Pfam" id="PF01408"/>
    </source>
</evidence>
<dbReference type="GO" id="GO:0006740">
    <property type="term" value="P:NADPH regeneration"/>
    <property type="evidence" value="ECO:0007669"/>
    <property type="project" value="TreeGrafter"/>
</dbReference>
<dbReference type="GeneID" id="28971803"/>
<name>A0A1A5ZWK3_9TREE</name>
<protein>
    <recommendedName>
        <fullName evidence="7">Myo-inositol 2-dehydrogenase</fullName>
    </recommendedName>
</protein>
<dbReference type="PANTHER" id="PTHR42840:SF3">
    <property type="entry name" value="BINDING ROSSMANN FOLD OXIDOREDUCTASE, PUTATIVE (AFU_ORTHOLOGUE AFUA_2G10240)-RELATED"/>
    <property type="match status" value="1"/>
</dbReference>
<accession>A0A1A5ZWK3</accession>
<dbReference type="VEuPathDB" id="FungiDB:I303_08104"/>
<dbReference type="OrthoDB" id="64915at2759"/>
<dbReference type="SUPFAM" id="SSF55347">
    <property type="entry name" value="Glyceraldehyde-3-phosphate dehydrogenase-like, C-terminal domain"/>
    <property type="match status" value="1"/>
</dbReference>
<evidence type="ECO:0000259" key="3">
    <source>
        <dbReference type="Pfam" id="PF02894"/>
    </source>
</evidence>
<evidence type="ECO:0000313" key="6">
    <source>
        <dbReference type="Proteomes" id="UP000078595"/>
    </source>
</evidence>
<evidence type="ECO:0000313" key="4">
    <source>
        <dbReference type="EMBL" id="OBR82190.1"/>
    </source>
</evidence>
<dbReference type="InterPro" id="IPR004104">
    <property type="entry name" value="Gfo/Idh/MocA-like_OxRdtase_C"/>
</dbReference>
<reference evidence="5" key="3">
    <citation type="submission" date="2024-02" db="EMBL/GenBank/DDBJ databases">
        <title>Comparative genomics of Cryptococcus and Kwoniella reveals pathogenesis evolution and contrasting modes of karyotype evolution via chromosome fusion or intercentromeric recombination.</title>
        <authorList>
            <person name="Coelho M.A."/>
            <person name="David-Palma M."/>
            <person name="Shea T."/>
            <person name="Bowers K."/>
            <person name="McGinley-Smith S."/>
            <person name="Mohammad A.W."/>
            <person name="Gnirke A."/>
            <person name="Yurkov A.M."/>
            <person name="Nowrousian M."/>
            <person name="Sun S."/>
            <person name="Cuomo C.A."/>
            <person name="Heitman J."/>
        </authorList>
    </citation>
    <scope>NUCLEOTIDE SEQUENCE</scope>
    <source>
        <strain evidence="5">CBS 10117</strain>
    </source>
</reference>
<dbReference type="Gene3D" id="3.30.360.10">
    <property type="entry name" value="Dihydrodipicolinate Reductase, domain 2"/>
    <property type="match status" value="1"/>
</dbReference>
<dbReference type="Proteomes" id="UP000078595">
    <property type="component" value="Chromosome 10"/>
</dbReference>
<dbReference type="Pfam" id="PF02894">
    <property type="entry name" value="GFO_IDH_MocA_C"/>
    <property type="match status" value="1"/>
</dbReference>
<feature type="domain" description="Gfo/Idh/MocA-like oxidoreductase C-terminal" evidence="3">
    <location>
        <begin position="153"/>
        <end position="360"/>
    </location>
</feature>
<feature type="domain" description="Gfo/Idh/MocA-like oxidoreductase N-terminal" evidence="2">
    <location>
        <begin position="17"/>
        <end position="139"/>
    </location>
</feature>
<evidence type="ECO:0000313" key="5">
    <source>
        <dbReference type="EMBL" id="WWC65496.1"/>
    </source>
</evidence>
<evidence type="ECO:0000256" key="1">
    <source>
        <dbReference type="ARBA" id="ARBA00023002"/>
    </source>
</evidence>
<reference evidence="4" key="1">
    <citation type="submission" date="2013-07" db="EMBL/GenBank/DDBJ databases">
        <title>The Genome Sequence of Cryptococcus dejecticola CBS10117.</title>
        <authorList>
            <consortium name="The Broad Institute Genome Sequencing Platform"/>
            <person name="Cuomo C."/>
            <person name="Litvintseva A."/>
            <person name="Chen Y."/>
            <person name="Heitman J."/>
            <person name="Sun S."/>
            <person name="Springer D."/>
            <person name="Dromer F."/>
            <person name="Young S.K."/>
            <person name="Zeng Q."/>
            <person name="Gargeya S."/>
            <person name="Fitzgerald M."/>
            <person name="Abouelleil A."/>
            <person name="Alvarado L."/>
            <person name="Berlin A.M."/>
            <person name="Chapman S.B."/>
            <person name="Dewar J."/>
            <person name="Goldberg J."/>
            <person name="Griggs A."/>
            <person name="Gujja S."/>
            <person name="Hansen M."/>
            <person name="Howarth C."/>
            <person name="Imamovic A."/>
            <person name="Larimer J."/>
            <person name="McCowan C."/>
            <person name="Murphy C."/>
            <person name="Pearson M."/>
            <person name="Priest M."/>
            <person name="Roberts A."/>
            <person name="Saif S."/>
            <person name="Shea T."/>
            <person name="Sykes S."/>
            <person name="Wortman J."/>
            <person name="Nusbaum C."/>
            <person name="Birren B."/>
        </authorList>
    </citation>
    <scope>NUCLEOTIDE SEQUENCE [LARGE SCALE GENOMIC DNA]</scope>
    <source>
        <strain evidence="4">CBS 10117</strain>
    </source>
</reference>
<reference evidence="5" key="2">
    <citation type="submission" date="2013-07" db="EMBL/GenBank/DDBJ databases">
        <authorList>
            <consortium name="The Broad Institute Genome Sequencing Platform"/>
            <person name="Cuomo C."/>
            <person name="Litvintseva A."/>
            <person name="Chen Y."/>
            <person name="Heitman J."/>
            <person name="Sun S."/>
            <person name="Springer D."/>
            <person name="Dromer F."/>
            <person name="Young S.K."/>
            <person name="Zeng Q."/>
            <person name="Gargeya S."/>
            <person name="Fitzgerald M."/>
            <person name="Abouelleil A."/>
            <person name="Alvarado L."/>
            <person name="Berlin A.M."/>
            <person name="Chapman S.B."/>
            <person name="Dewar J."/>
            <person name="Goldberg J."/>
            <person name="Griggs A."/>
            <person name="Gujja S."/>
            <person name="Hansen M."/>
            <person name="Howarth C."/>
            <person name="Imamovic A."/>
            <person name="Larimer J."/>
            <person name="McCowan C."/>
            <person name="Murphy C."/>
            <person name="Pearson M."/>
            <person name="Priest M."/>
            <person name="Roberts A."/>
            <person name="Saif S."/>
            <person name="Shea T."/>
            <person name="Sykes S."/>
            <person name="Wortman J."/>
            <person name="Nusbaum C."/>
            <person name="Birren B."/>
        </authorList>
    </citation>
    <scope>NUCLEOTIDE SEQUENCE</scope>
    <source>
        <strain evidence="5">CBS 10117</strain>
    </source>
</reference>
<keyword evidence="6" id="KW-1185">Reference proteome</keyword>
<dbReference type="RefSeq" id="XP_018260032.1">
    <property type="nucleotide sequence ID" value="XM_018411364.1"/>
</dbReference>